<accession>A0A8J2SGL1</accession>
<proteinExistence type="predicted"/>
<dbReference type="InterPro" id="IPR036612">
    <property type="entry name" value="KH_dom_type_1_sf"/>
</dbReference>
<feature type="compositionally biased region" description="Basic residues" evidence="2">
    <location>
        <begin position="297"/>
        <end position="316"/>
    </location>
</feature>
<evidence type="ECO:0000313" key="5">
    <source>
        <dbReference type="Proteomes" id="UP000789595"/>
    </source>
</evidence>
<keyword evidence="1" id="KW-0694">RNA-binding</keyword>
<dbReference type="PROSITE" id="PS50084">
    <property type="entry name" value="KH_TYPE_1"/>
    <property type="match status" value="1"/>
</dbReference>
<feature type="region of interest" description="Disordered" evidence="2">
    <location>
        <begin position="256"/>
        <end position="318"/>
    </location>
</feature>
<dbReference type="Proteomes" id="UP000789595">
    <property type="component" value="Unassembled WGS sequence"/>
</dbReference>
<feature type="compositionally biased region" description="Basic and acidic residues" evidence="2">
    <location>
        <begin position="474"/>
        <end position="490"/>
    </location>
</feature>
<feature type="compositionally biased region" description="Pro residues" evidence="2">
    <location>
        <begin position="796"/>
        <end position="821"/>
    </location>
</feature>
<feature type="compositionally biased region" description="Low complexity" evidence="2">
    <location>
        <begin position="589"/>
        <end position="614"/>
    </location>
</feature>
<dbReference type="PROSITE" id="PS50020">
    <property type="entry name" value="WW_DOMAIN_2"/>
    <property type="match status" value="1"/>
</dbReference>
<feature type="region of interest" description="Disordered" evidence="2">
    <location>
        <begin position="334"/>
        <end position="517"/>
    </location>
</feature>
<evidence type="ECO:0000256" key="2">
    <source>
        <dbReference type="SAM" id="MobiDB-lite"/>
    </source>
</evidence>
<name>A0A8J2SGL1_9STRA</name>
<feature type="compositionally biased region" description="Polar residues" evidence="2">
    <location>
        <begin position="495"/>
        <end position="507"/>
    </location>
</feature>
<dbReference type="PROSITE" id="PS01159">
    <property type="entry name" value="WW_DOMAIN_1"/>
    <property type="match status" value="1"/>
</dbReference>
<sequence>MAREMERQVKDAMDHCLEKLANRCAVVDAGKDHAAFPREGLCFLRVTGSQQRKILWPAWLLSKGLAVSNDDKRKIVCYGSGWQLEVNIEELVEYDPSLTYKYKRLGGGLYAEAFVEAEARRSLGEDEDEQKAFSELVTQNLEACRDPVLLGRLYAEHLRRIEEIPSDNDLLVVRWRTDLGEDWWPAKVIKTVEDNVEVVYTGYEGDDGSETIELGGDLWTADVRCLGDDREPVFDARDAALLDGGDFGDMAVEAEDDDEEYKRYKTDSEEDLYDDNGIQIARKKRKKGQDDKGSEKKAKKAPRKKREARMRPKKVHLASEIAIRRAQWSVGARAPAVVNKPPPQQAEPVEDDSIPRWKRALLAAAPPPAPARRPASTRAAEDDDSGKQKRSTLANKRAKAPRPSALELLGAIRAPTESLGNAPKAAVATQNDSRNAATEAARDRAREVEAAMLRAGRGVAPPPAPPPAPAPARKGAEIDDFHVDEFEAGRRRAPSSKSDLPTYQRPNASKPLPPGWTAKWSARKQMYYYTHKAKGLTRWTPPREETAKSPRKKKPAPAPPSNDDALKRARATLAALEGSLPDSAPPVPADALAAAAAASRWDAPPPDAQGAAAQRYVEQQRRYDAPAGGFAPAPPAAPGWRPQPRAPRPGEVVRELSVPSQHVGLVVGKGGANLDRMRRLYGGVDTRLGQADEPGTAPPQRRVAFTGMAPDVDRAMADVAGLMRQRGAAATPVNAGAPSQDPRIAAAMRAAAAFSAPPPPPAAPAPWVNPLAPGGADAAVTQLLMEADLSTRPGFAPQPPPPSGFAPAPPFGGYAPAPPNPRGGERRPPGHSGPYRRN</sequence>
<dbReference type="SMART" id="SM00456">
    <property type="entry name" value="WW"/>
    <property type="match status" value="1"/>
</dbReference>
<protein>
    <recommendedName>
        <fullName evidence="3">WW domain-containing protein</fullName>
    </recommendedName>
</protein>
<evidence type="ECO:0000313" key="4">
    <source>
        <dbReference type="EMBL" id="CAH0367306.1"/>
    </source>
</evidence>
<comment type="caution">
    <text evidence="4">The sequence shown here is derived from an EMBL/GenBank/DDBJ whole genome shotgun (WGS) entry which is preliminary data.</text>
</comment>
<evidence type="ECO:0000259" key="3">
    <source>
        <dbReference type="PROSITE" id="PS50020"/>
    </source>
</evidence>
<dbReference type="InterPro" id="IPR004088">
    <property type="entry name" value="KH_dom_type_1"/>
</dbReference>
<dbReference type="InterPro" id="IPR004087">
    <property type="entry name" value="KH_dom"/>
</dbReference>
<feature type="compositionally biased region" description="Basic and acidic residues" evidence="2">
    <location>
        <begin position="440"/>
        <end position="449"/>
    </location>
</feature>
<dbReference type="EMBL" id="CAKKNE010000002">
    <property type="protein sequence ID" value="CAH0367306.1"/>
    <property type="molecule type" value="Genomic_DNA"/>
</dbReference>
<feature type="domain" description="WW" evidence="3">
    <location>
        <begin position="510"/>
        <end position="544"/>
    </location>
</feature>
<dbReference type="OrthoDB" id="1937934at2759"/>
<reference evidence="4" key="1">
    <citation type="submission" date="2021-11" db="EMBL/GenBank/DDBJ databases">
        <authorList>
            <consortium name="Genoscope - CEA"/>
            <person name="William W."/>
        </authorList>
    </citation>
    <scope>NUCLEOTIDE SEQUENCE</scope>
</reference>
<feature type="region of interest" description="Disordered" evidence="2">
    <location>
        <begin position="786"/>
        <end position="838"/>
    </location>
</feature>
<dbReference type="SUPFAM" id="SSF51045">
    <property type="entry name" value="WW domain"/>
    <property type="match status" value="1"/>
</dbReference>
<keyword evidence="5" id="KW-1185">Reference proteome</keyword>
<dbReference type="SUPFAM" id="SSF54791">
    <property type="entry name" value="Eukaryotic type KH-domain (KH-domain type I)"/>
    <property type="match status" value="1"/>
</dbReference>
<organism evidence="4 5">
    <name type="scientific">Pelagomonas calceolata</name>
    <dbReference type="NCBI Taxonomy" id="35677"/>
    <lineage>
        <taxon>Eukaryota</taxon>
        <taxon>Sar</taxon>
        <taxon>Stramenopiles</taxon>
        <taxon>Ochrophyta</taxon>
        <taxon>Pelagophyceae</taxon>
        <taxon>Pelagomonadales</taxon>
        <taxon>Pelagomonadaceae</taxon>
        <taxon>Pelagomonas</taxon>
    </lineage>
</organism>
<dbReference type="Gene3D" id="3.30.1370.10">
    <property type="entry name" value="K Homology domain, type 1"/>
    <property type="match status" value="1"/>
</dbReference>
<dbReference type="InterPro" id="IPR001202">
    <property type="entry name" value="WW_dom"/>
</dbReference>
<feature type="compositionally biased region" description="Pro residues" evidence="2">
    <location>
        <begin position="460"/>
        <end position="470"/>
    </location>
</feature>
<gene>
    <name evidence="4" type="ORF">PECAL_2P03200</name>
</gene>
<dbReference type="GO" id="GO:0003723">
    <property type="term" value="F:RNA binding"/>
    <property type="evidence" value="ECO:0007669"/>
    <property type="project" value="UniProtKB-UniRule"/>
</dbReference>
<dbReference type="Pfam" id="PF00013">
    <property type="entry name" value="KH_1"/>
    <property type="match status" value="1"/>
</dbReference>
<evidence type="ECO:0000256" key="1">
    <source>
        <dbReference type="PROSITE-ProRule" id="PRU00117"/>
    </source>
</evidence>
<dbReference type="SMART" id="SM00322">
    <property type="entry name" value="KH"/>
    <property type="match status" value="1"/>
</dbReference>
<dbReference type="InterPro" id="IPR036020">
    <property type="entry name" value="WW_dom_sf"/>
</dbReference>
<dbReference type="Gene3D" id="2.20.70.10">
    <property type="match status" value="1"/>
</dbReference>
<dbReference type="CDD" id="cd00201">
    <property type="entry name" value="WW"/>
    <property type="match status" value="1"/>
</dbReference>
<dbReference type="AlphaFoldDB" id="A0A8J2SGL1"/>
<feature type="region of interest" description="Disordered" evidence="2">
    <location>
        <begin position="532"/>
        <end position="652"/>
    </location>
</feature>